<feature type="transmembrane region" description="Helical" evidence="6">
    <location>
        <begin position="319"/>
        <end position="340"/>
    </location>
</feature>
<dbReference type="PANTHER" id="PTHR23505:SF79">
    <property type="entry name" value="PROTEIN SPINSTER"/>
    <property type="match status" value="1"/>
</dbReference>
<dbReference type="InterPro" id="IPR020846">
    <property type="entry name" value="MFS_dom"/>
</dbReference>
<evidence type="ECO:0000259" key="7">
    <source>
        <dbReference type="PROSITE" id="PS50850"/>
    </source>
</evidence>
<dbReference type="CDD" id="cd17328">
    <property type="entry name" value="MFS_spinster_like"/>
    <property type="match status" value="1"/>
</dbReference>
<evidence type="ECO:0000313" key="8">
    <source>
        <dbReference type="EMBL" id="SVC13758.1"/>
    </source>
</evidence>
<proteinExistence type="predicted"/>
<dbReference type="InterPro" id="IPR036259">
    <property type="entry name" value="MFS_trans_sf"/>
</dbReference>
<dbReference type="InterPro" id="IPR011701">
    <property type="entry name" value="MFS"/>
</dbReference>
<feature type="domain" description="Major facilitator superfamily (MFS) profile" evidence="7">
    <location>
        <begin position="13"/>
        <end position="416"/>
    </location>
</feature>
<feature type="transmembrane region" description="Helical" evidence="6">
    <location>
        <begin position="12"/>
        <end position="35"/>
    </location>
</feature>
<evidence type="ECO:0000256" key="5">
    <source>
        <dbReference type="ARBA" id="ARBA00023136"/>
    </source>
</evidence>
<dbReference type="GO" id="GO:0016020">
    <property type="term" value="C:membrane"/>
    <property type="evidence" value="ECO:0007669"/>
    <property type="project" value="UniProtKB-SubCell"/>
</dbReference>
<dbReference type="AlphaFoldDB" id="A0A382JPL2"/>
<dbReference type="PROSITE" id="PS50850">
    <property type="entry name" value="MFS"/>
    <property type="match status" value="1"/>
</dbReference>
<feature type="transmembrane region" description="Helical" evidence="6">
    <location>
        <begin position="80"/>
        <end position="99"/>
    </location>
</feature>
<evidence type="ECO:0000256" key="3">
    <source>
        <dbReference type="ARBA" id="ARBA00022692"/>
    </source>
</evidence>
<comment type="subcellular location">
    <subcellularLocation>
        <location evidence="1">Membrane</location>
        <topology evidence="1">Multi-pass membrane protein</topology>
    </subcellularLocation>
</comment>
<evidence type="ECO:0000256" key="2">
    <source>
        <dbReference type="ARBA" id="ARBA00022448"/>
    </source>
</evidence>
<feature type="transmembrane region" description="Helical" evidence="6">
    <location>
        <begin position="387"/>
        <end position="407"/>
    </location>
</feature>
<keyword evidence="5 6" id="KW-0472">Membrane</keyword>
<keyword evidence="3 6" id="KW-0812">Transmembrane</keyword>
<organism evidence="8">
    <name type="scientific">marine metagenome</name>
    <dbReference type="NCBI Taxonomy" id="408172"/>
    <lineage>
        <taxon>unclassified sequences</taxon>
        <taxon>metagenomes</taxon>
        <taxon>ecological metagenomes</taxon>
    </lineage>
</organism>
<gene>
    <name evidence="8" type="ORF">METZ01_LOCUS266612</name>
</gene>
<reference evidence="8" key="1">
    <citation type="submission" date="2018-05" db="EMBL/GenBank/DDBJ databases">
        <authorList>
            <person name="Lanie J.A."/>
            <person name="Ng W.-L."/>
            <person name="Kazmierczak K.M."/>
            <person name="Andrzejewski T.M."/>
            <person name="Davidsen T.M."/>
            <person name="Wayne K.J."/>
            <person name="Tettelin H."/>
            <person name="Glass J.I."/>
            <person name="Rusch D."/>
            <person name="Podicherti R."/>
            <person name="Tsui H.-C.T."/>
            <person name="Winkler M.E."/>
        </authorList>
    </citation>
    <scope>NUCLEOTIDE SEQUENCE</scope>
</reference>
<dbReference type="Gene3D" id="1.20.1250.20">
    <property type="entry name" value="MFS general substrate transporter like domains"/>
    <property type="match status" value="1"/>
</dbReference>
<dbReference type="Pfam" id="PF07690">
    <property type="entry name" value="MFS_1"/>
    <property type="match status" value="1"/>
</dbReference>
<feature type="transmembrane region" description="Helical" evidence="6">
    <location>
        <begin position="219"/>
        <end position="239"/>
    </location>
</feature>
<evidence type="ECO:0000256" key="6">
    <source>
        <dbReference type="SAM" id="Phobius"/>
    </source>
</evidence>
<feature type="transmembrane region" description="Helical" evidence="6">
    <location>
        <begin position="292"/>
        <end position="313"/>
    </location>
</feature>
<protein>
    <recommendedName>
        <fullName evidence="7">Major facilitator superfamily (MFS) profile domain-containing protein</fullName>
    </recommendedName>
</protein>
<feature type="transmembrane region" description="Helical" evidence="6">
    <location>
        <begin position="259"/>
        <end position="280"/>
    </location>
</feature>
<dbReference type="GO" id="GO:0022857">
    <property type="term" value="F:transmembrane transporter activity"/>
    <property type="evidence" value="ECO:0007669"/>
    <property type="project" value="InterPro"/>
</dbReference>
<dbReference type="PANTHER" id="PTHR23505">
    <property type="entry name" value="SPINSTER"/>
    <property type="match status" value="1"/>
</dbReference>
<name>A0A382JPL2_9ZZZZ</name>
<dbReference type="EMBL" id="UINC01075508">
    <property type="protein sequence ID" value="SVC13758.1"/>
    <property type="molecule type" value="Genomic_DNA"/>
</dbReference>
<accession>A0A382JPL2</accession>
<feature type="transmembrane region" description="Helical" evidence="6">
    <location>
        <begin position="138"/>
        <end position="160"/>
    </location>
</feature>
<evidence type="ECO:0000256" key="1">
    <source>
        <dbReference type="ARBA" id="ARBA00004141"/>
    </source>
</evidence>
<dbReference type="InterPro" id="IPR044770">
    <property type="entry name" value="MFS_spinster-like"/>
</dbReference>
<evidence type="ECO:0000256" key="4">
    <source>
        <dbReference type="ARBA" id="ARBA00022989"/>
    </source>
</evidence>
<feature type="transmembrane region" description="Helical" evidence="6">
    <location>
        <begin position="352"/>
        <end position="375"/>
    </location>
</feature>
<dbReference type="SUPFAM" id="SSF103473">
    <property type="entry name" value="MFS general substrate transporter"/>
    <property type="match status" value="1"/>
</dbReference>
<sequence length="416" mass="45941">MSTDITKKQKFYTLFLLVLVFTSSHIDRNIIAILLQPIKETFLVSDTQLGFLTGVTFALFYATLAMPMAMWADRHNRRNLIALSISLWSLMTAFCGLAFQYWQLILFRIGVGVGEAGSNPPSHSIISDLYSPEERGTAMAIFATGVNIGVMMGFLIGGWVNEWLNWRWAFVIAGVPGVLIAFLVRFTMKEPQRGFSEGLTKESQAPSFTSVVRYMFKNIIIRHFVIAHALFALFGYSAIAWTPVYFQRIHLFSSGEVGTFLALSIGLGGGVGTFLGGFIADKLAYRNEGWRAWIICFAVLIYIPTAILSFTALDSSSAMYWFLGPAILGSFHVGIIFAVLQSEAPVEMRSVVAAINLFVLNIIGMGLGPLMVGIVSDYMEPSVGIDSLRYGLLITTILPIWGAFHMWRGGVLLSSK</sequence>
<feature type="transmembrane region" description="Helical" evidence="6">
    <location>
        <begin position="47"/>
        <end position="68"/>
    </location>
</feature>
<keyword evidence="2" id="KW-0813">Transport</keyword>
<keyword evidence="4 6" id="KW-1133">Transmembrane helix</keyword>